<name>I2NP88_9PAST</name>
<reference evidence="1 2" key="1">
    <citation type="submission" date="2012-04" db="EMBL/GenBank/DDBJ databases">
        <authorList>
            <person name="Harkins D.M."/>
            <person name="Madupu R."/>
            <person name="Durkin A.S."/>
            <person name="Torralba M."/>
            <person name="Methe B."/>
            <person name="Sutton G.G."/>
            <person name="Nelson K.E."/>
        </authorList>
    </citation>
    <scope>NUCLEOTIDE SEQUENCE [LARGE SCALE GENOMIC DNA]</scope>
    <source>
        <strain evidence="1 2">HK411</strain>
    </source>
</reference>
<accession>I2NP88</accession>
<comment type="caution">
    <text evidence="1">The sequence shown here is derived from an EMBL/GenBank/DDBJ whole genome shotgun (WGS) entry which is preliminary data.</text>
</comment>
<organism evidence="1 2">
    <name type="scientific">Haemophilus paraphrohaemolyticus HK411</name>
    <dbReference type="NCBI Taxonomy" id="1095743"/>
    <lineage>
        <taxon>Bacteria</taxon>
        <taxon>Pseudomonadati</taxon>
        <taxon>Pseudomonadota</taxon>
        <taxon>Gammaproteobacteria</taxon>
        <taxon>Pasteurellales</taxon>
        <taxon>Pasteurellaceae</taxon>
        <taxon>Haemophilus</taxon>
    </lineage>
</organism>
<evidence type="ECO:0000313" key="1">
    <source>
        <dbReference type="EMBL" id="EIG27649.1"/>
    </source>
</evidence>
<gene>
    <name evidence="1" type="ORF">HMPREF1054_2044</name>
</gene>
<sequence length="73" mass="8257">MISDVINVLYNLSGSKKFNKNISSISVMANYEFDVEYDGKAIQVTHSGDTVFWNWVPAKALKTNSVSIFVFYN</sequence>
<proteinExistence type="predicted"/>
<evidence type="ECO:0000313" key="2">
    <source>
        <dbReference type="Proteomes" id="UP000003345"/>
    </source>
</evidence>
<protein>
    <submittedName>
        <fullName evidence="1">Uncharacterized protein</fullName>
    </submittedName>
</protein>
<dbReference type="Proteomes" id="UP000003345">
    <property type="component" value="Unassembled WGS sequence"/>
</dbReference>
<dbReference type="EMBL" id="AJMU01000012">
    <property type="protein sequence ID" value="EIG27649.1"/>
    <property type="molecule type" value="Genomic_DNA"/>
</dbReference>
<dbReference type="AlphaFoldDB" id="I2NP88"/>